<keyword evidence="1" id="KW-0862">Zinc</keyword>
<comment type="caution">
    <text evidence="5">The sequence shown here is derived from an EMBL/GenBank/DDBJ whole genome shotgun (WGS) entry which is preliminary data.</text>
</comment>
<evidence type="ECO:0000259" key="4">
    <source>
        <dbReference type="PROSITE" id="PS50089"/>
    </source>
</evidence>
<dbReference type="InterPro" id="IPR001841">
    <property type="entry name" value="Znf_RING"/>
</dbReference>
<organism evidence="5 6">
    <name type="scientific">Cylindrotheca closterium</name>
    <dbReference type="NCBI Taxonomy" id="2856"/>
    <lineage>
        <taxon>Eukaryota</taxon>
        <taxon>Sar</taxon>
        <taxon>Stramenopiles</taxon>
        <taxon>Ochrophyta</taxon>
        <taxon>Bacillariophyta</taxon>
        <taxon>Bacillariophyceae</taxon>
        <taxon>Bacillariophycidae</taxon>
        <taxon>Bacillariales</taxon>
        <taxon>Bacillariaceae</taxon>
        <taxon>Cylindrotheca</taxon>
    </lineage>
</organism>
<keyword evidence="3" id="KW-1133">Transmembrane helix</keyword>
<dbReference type="SUPFAM" id="SSF57850">
    <property type="entry name" value="RING/U-box"/>
    <property type="match status" value="1"/>
</dbReference>
<gene>
    <name evidence="5" type="ORF">CYCCA115_LOCUS8881</name>
</gene>
<feature type="compositionally biased region" description="Polar residues" evidence="2">
    <location>
        <begin position="46"/>
        <end position="57"/>
    </location>
</feature>
<feature type="transmembrane region" description="Helical" evidence="3">
    <location>
        <begin position="168"/>
        <end position="188"/>
    </location>
</feature>
<feature type="region of interest" description="Disordered" evidence="2">
    <location>
        <begin position="38"/>
        <end position="65"/>
    </location>
</feature>
<dbReference type="GO" id="GO:0008270">
    <property type="term" value="F:zinc ion binding"/>
    <property type="evidence" value="ECO:0007669"/>
    <property type="project" value="UniProtKB-KW"/>
</dbReference>
<feature type="transmembrane region" description="Helical" evidence="3">
    <location>
        <begin position="12"/>
        <end position="30"/>
    </location>
</feature>
<dbReference type="PROSITE" id="PS50089">
    <property type="entry name" value="ZF_RING_2"/>
    <property type="match status" value="1"/>
</dbReference>
<feature type="compositionally biased region" description="Low complexity" evidence="2">
    <location>
        <begin position="137"/>
        <end position="157"/>
    </location>
</feature>
<dbReference type="GO" id="GO:0006511">
    <property type="term" value="P:ubiquitin-dependent protein catabolic process"/>
    <property type="evidence" value="ECO:0007669"/>
    <property type="project" value="TreeGrafter"/>
</dbReference>
<dbReference type="Gene3D" id="3.30.40.10">
    <property type="entry name" value="Zinc/RING finger domain, C3HC4 (zinc finger)"/>
    <property type="match status" value="1"/>
</dbReference>
<sequence length="374" mass="43266">MIFIWSSNGGPMQHAVMLILFLVQLLPFLLNNETNFEHSTTTSSSRPVTSAPPQQTSNNNIINRNTRTAAHRYSASYTVTTDDLPWKTLALTFLVFFIVIFSLLAVSLNQYRVWLRSRYENIAQNIEERQAREMQEPQQQPQPNQQNQQQPPNQQQPLRDAYEQSSRYWLSMGLASGLVCGIFVWGMFFNDVKDSALSQSLSDIALFLGSMLQFAGFVWMMTRSFADARHHQGHQQPPQQNPAKLAKIVAKIRELPIEEFVPNDEEAYSKLKISQLKGMLQNRGDTASYLERNEIVSCLMKQRKFDDSCCICYEDYHCHPTNDEEQKQHEHIVTFLRILPRCGHEFHLECLDQWAYTFERKAEAPSCPLCKTEF</sequence>
<keyword evidence="3" id="KW-0812">Transmembrane</keyword>
<name>A0AAD2CTN5_9STRA</name>
<proteinExistence type="predicted"/>
<evidence type="ECO:0000313" key="6">
    <source>
        <dbReference type="Proteomes" id="UP001295423"/>
    </source>
</evidence>
<evidence type="ECO:0000313" key="5">
    <source>
        <dbReference type="EMBL" id="CAJ1944425.1"/>
    </source>
</evidence>
<evidence type="ECO:0000256" key="1">
    <source>
        <dbReference type="PROSITE-ProRule" id="PRU00175"/>
    </source>
</evidence>
<feature type="transmembrane region" description="Helical" evidence="3">
    <location>
        <begin position="200"/>
        <end position="221"/>
    </location>
</feature>
<dbReference type="AlphaFoldDB" id="A0AAD2CTN5"/>
<feature type="region of interest" description="Disordered" evidence="2">
    <location>
        <begin position="131"/>
        <end position="158"/>
    </location>
</feature>
<keyword evidence="3" id="KW-0472">Membrane</keyword>
<feature type="transmembrane region" description="Helical" evidence="3">
    <location>
        <begin position="89"/>
        <end position="108"/>
    </location>
</feature>
<keyword evidence="1" id="KW-0863">Zinc-finger</keyword>
<dbReference type="InterPro" id="IPR051826">
    <property type="entry name" value="E3_ubiquitin-ligase_domain"/>
</dbReference>
<dbReference type="SMART" id="SM00184">
    <property type="entry name" value="RING"/>
    <property type="match status" value="1"/>
</dbReference>
<keyword evidence="1" id="KW-0479">Metal-binding</keyword>
<dbReference type="GO" id="GO:0061630">
    <property type="term" value="F:ubiquitin protein ligase activity"/>
    <property type="evidence" value="ECO:0007669"/>
    <property type="project" value="TreeGrafter"/>
</dbReference>
<dbReference type="Proteomes" id="UP001295423">
    <property type="component" value="Unassembled WGS sequence"/>
</dbReference>
<protein>
    <recommendedName>
        <fullName evidence="4">RING-type domain-containing protein</fullName>
    </recommendedName>
</protein>
<dbReference type="PANTHER" id="PTHR22765:SF434">
    <property type="entry name" value="GB|AAD18119.1-RELATED"/>
    <property type="match status" value="1"/>
</dbReference>
<dbReference type="PANTHER" id="PTHR22765">
    <property type="entry name" value="RING FINGER AND PROTEASE ASSOCIATED DOMAIN-CONTAINING"/>
    <property type="match status" value="1"/>
</dbReference>
<evidence type="ECO:0000256" key="2">
    <source>
        <dbReference type="SAM" id="MobiDB-lite"/>
    </source>
</evidence>
<reference evidence="5" key="1">
    <citation type="submission" date="2023-08" db="EMBL/GenBank/DDBJ databases">
        <authorList>
            <person name="Audoor S."/>
            <person name="Bilcke G."/>
        </authorList>
    </citation>
    <scope>NUCLEOTIDE SEQUENCE</scope>
</reference>
<dbReference type="InterPro" id="IPR013083">
    <property type="entry name" value="Znf_RING/FYVE/PHD"/>
</dbReference>
<feature type="domain" description="RING-type" evidence="4">
    <location>
        <begin position="309"/>
        <end position="371"/>
    </location>
</feature>
<dbReference type="EMBL" id="CAKOGP040001224">
    <property type="protein sequence ID" value="CAJ1944425.1"/>
    <property type="molecule type" value="Genomic_DNA"/>
</dbReference>
<accession>A0AAD2CTN5</accession>
<dbReference type="GO" id="GO:0005737">
    <property type="term" value="C:cytoplasm"/>
    <property type="evidence" value="ECO:0007669"/>
    <property type="project" value="TreeGrafter"/>
</dbReference>
<keyword evidence="6" id="KW-1185">Reference proteome</keyword>
<evidence type="ECO:0000256" key="3">
    <source>
        <dbReference type="SAM" id="Phobius"/>
    </source>
</evidence>